<proteinExistence type="predicted"/>
<protein>
    <recommendedName>
        <fullName evidence="2">D,D-heptose 1,7-bisphosphate phosphatase</fullName>
    </recommendedName>
</protein>
<organism evidence="1">
    <name type="scientific">marine sediment metagenome</name>
    <dbReference type="NCBI Taxonomy" id="412755"/>
    <lineage>
        <taxon>unclassified sequences</taxon>
        <taxon>metagenomes</taxon>
        <taxon>ecological metagenomes</taxon>
    </lineage>
</organism>
<dbReference type="Gene3D" id="3.40.50.1000">
    <property type="entry name" value="HAD superfamily/HAD-like"/>
    <property type="match status" value="1"/>
</dbReference>
<dbReference type="EMBL" id="BARU01038773">
    <property type="protein sequence ID" value="GAH87995.1"/>
    <property type="molecule type" value="Genomic_DNA"/>
</dbReference>
<dbReference type="InterPro" id="IPR023214">
    <property type="entry name" value="HAD_sf"/>
</dbReference>
<gene>
    <name evidence="1" type="ORF">S03H2_60200</name>
</gene>
<sequence>MLGAIFINSLASLTISSVFNPITSAQQQHNIDLISSYMVGDTLNDIQTGNAVRCKTVLVLTGYGKEEKKKIQSIIPDKIFKNLKEFAISI</sequence>
<name>X1K2X5_9ZZZZ</name>
<reference evidence="1" key="1">
    <citation type="journal article" date="2014" name="Front. Microbiol.">
        <title>High frequency of phylogenetically diverse reductive dehalogenase-homologous genes in deep subseafloor sedimentary metagenomes.</title>
        <authorList>
            <person name="Kawai M."/>
            <person name="Futagami T."/>
            <person name="Toyoda A."/>
            <person name="Takaki Y."/>
            <person name="Nishi S."/>
            <person name="Hori S."/>
            <person name="Arai W."/>
            <person name="Tsubouchi T."/>
            <person name="Morono Y."/>
            <person name="Uchiyama I."/>
            <person name="Ito T."/>
            <person name="Fujiyama A."/>
            <person name="Inagaki F."/>
            <person name="Takami H."/>
        </authorList>
    </citation>
    <scope>NUCLEOTIDE SEQUENCE</scope>
    <source>
        <strain evidence="1">Expedition CK06-06</strain>
    </source>
</reference>
<dbReference type="SUPFAM" id="SSF56784">
    <property type="entry name" value="HAD-like"/>
    <property type="match status" value="1"/>
</dbReference>
<accession>X1K2X5</accession>
<comment type="caution">
    <text evidence="1">The sequence shown here is derived from an EMBL/GenBank/DDBJ whole genome shotgun (WGS) entry which is preliminary data.</text>
</comment>
<dbReference type="AlphaFoldDB" id="X1K2X5"/>
<evidence type="ECO:0000313" key="1">
    <source>
        <dbReference type="EMBL" id="GAH87995.1"/>
    </source>
</evidence>
<dbReference type="Pfam" id="PF13242">
    <property type="entry name" value="Hydrolase_like"/>
    <property type="match status" value="1"/>
</dbReference>
<evidence type="ECO:0008006" key="2">
    <source>
        <dbReference type="Google" id="ProtNLM"/>
    </source>
</evidence>
<dbReference type="InterPro" id="IPR036412">
    <property type="entry name" value="HAD-like_sf"/>
</dbReference>